<dbReference type="InterPro" id="IPR006531">
    <property type="entry name" value="Gp5/Vgr_OB"/>
</dbReference>
<name>A0A4R6SGE6_LABRH</name>
<dbReference type="Gene3D" id="4.10.220.110">
    <property type="match status" value="1"/>
</dbReference>
<dbReference type="InterPro" id="IPR037026">
    <property type="entry name" value="Vgr_OB-fold_dom_sf"/>
</dbReference>
<evidence type="ECO:0000313" key="3">
    <source>
        <dbReference type="Proteomes" id="UP000295444"/>
    </source>
</evidence>
<organism evidence="2 3">
    <name type="scientific">Labedaea rhizosphaerae</name>
    <dbReference type="NCBI Taxonomy" id="598644"/>
    <lineage>
        <taxon>Bacteria</taxon>
        <taxon>Bacillati</taxon>
        <taxon>Actinomycetota</taxon>
        <taxon>Actinomycetes</taxon>
        <taxon>Pseudonocardiales</taxon>
        <taxon>Pseudonocardiaceae</taxon>
        <taxon>Labedaea</taxon>
    </lineage>
</organism>
<dbReference type="Proteomes" id="UP000295444">
    <property type="component" value="Unassembled WGS sequence"/>
</dbReference>
<proteinExistence type="predicted"/>
<dbReference type="Gene3D" id="3.55.50.10">
    <property type="entry name" value="Baseplate protein-like domains"/>
    <property type="match status" value="1"/>
</dbReference>
<evidence type="ECO:0000313" key="2">
    <source>
        <dbReference type="EMBL" id="TDQ00764.1"/>
    </source>
</evidence>
<feature type="domain" description="Gp5/Type VI secretion system Vgr protein OB-fold" evidence="1">
    <location>
        <begin position="374"/>
        <end position="446"/>
    </location>
</feature>
<sequence length="552" mass="59636">MIVAEQRRLDGAILTVDGAPLRTELYALLTLVHVEESVHLPDSFEVRFDDPHFELFDEDKFTLGTRVEIAFRAEGDPVVVTSGEITAVAVQQGMSGRHELVLTGLDLTHRLARGAKSKAFTNMADGDIARRIAGEYGLDADVDATSDVRDHTLQHGETDYAFLRRLAGRNGYDLWITEQTFHFKRKPAGRSQPPKLTWGENLRSFSVRFASAEACDEVVVTAWDPVDKRAITGRANTPDPGSDAPAVQQMAAAAKRSFGAVTRRAGQFPAANQAEADAQANALLLKASGGQVILRGEAAGNPWLGAGQDVSLDRVGKRLAGKYRLTSVEHVYGANRPYTTRFVCGGKEPDGLVDLLGGGGAGSPERRGWGSLVVGVVTNNDDRDAQNRVKVKFPTLSEDESTWARVVAPGAGDRRGLQWLPEVGDEVLVGFEHDDKARPVVLGGLWGRKDKPPEDNPTKSGQVVTRVLASRKNHRVSLVDDPTSSVEIALGDAEVKLHLQEDESTLQGARKLVITADRIEVNANQQLKLSGQTVDISAGAAMTLSGKPIKLN</sequence>
<comment type="caution">
    <text evidence="2">The sequence shown here is derived from an EMBL/GenBank/DDBJ whole genome shotgun (WGS) entry which is preliminary data.</text>
</comment>
<dbReference type="InterPro" id="IPR047702">
    <property type="entry name" value="VgrG-rel"/>
</dbReference>
<dbReference type="Pfam" id="PF04717">
    <property type="entry name" value="Phage_base_V"/>
    <property type="match status" value="1"/>
</dbReference>
<dbReference type="AlphaFoldDB" id="A0A4R6SGE6"/>
<gene>
    <name evidence="2" type="ORF">EV186_102630</name>
</gene>
<keyword evidence="3" id="KW-1185">Reference proteome</keyword>
<reference evidence="2 3" key="1">
    <citation type="submission" date="2019-03" db="EMBL/GenBank/DDBJ databases">
        <title>Genomic Encyclopedia of Type Strains, Phase IV (KMG-IV): sequencing the most valuable type-strain genomes for metagenomic binning, comparative biology and taxonomic classification.</title>
        <authorList>
            <person name="Goeker M."/>
        </authorList>
    </citation>
    <scope>NUCLEOTIDE SEQUENCE [LARGE SCALE GENOMIC DNA]</scope>
    <source>
        <strain evidence="2 3">DSM 45361</strain>
    </source>
</reference>
<evidence type="ECO:0000259" key="1">
    <source>
        <dbReference type="Pfam" id="PF04717"/>
    </source>
</evidence>
<dbReference type="Gene3D" id="2.40.50.230">
    <property type="entry name" value="Gp5 N-terminal domain"/>
    <property type="match status" value="1"/>
</dbReference>
<dbReference type="SUPFAM" id="SSF69255">
    <property type="entry name" value="gp5 N-terminal domain-like"/>
    <property type="match status" value="1"/>
</dbReference>
<dbReference type="NCBIfam" id="NF033848">
    <property type="entry name" value="VgrG_rel"/>
    <property type="match status" value="1"/>
</dbReference>
<dbReference type="Pfam" id="PF05954">
    <property type="entry name" value="Phage_GPD"/>
    <property type="match status" value="1"/>
</dbReference>
<protein>
    <submittedName>
        <fullName evidence="2">Uncharacterized protein involved in type VI secretion and phage assembly</fullName>
    </submittedName>
</protein>
<dbReference type="SUPFAM" id="SSF69279">
    <property type="entry name" value="Phage tail proteins"/>
    <property type="match status" value="1"/>
</dbReference>
<dbReference type="EMBL" id="SNXZ01000002">
    <property type="protein sequence ID" value="TDQ00764.1"/>
    <property type="molecule type" value="Genomic_DNA"/>
</dbReference>
<accession>A0A4R6SGE6</accession>
<dbReference type="Gene3D" id="2.30.110.50">
    <property type="match status" value="1"/>
</dbReference>